<dbReference type="EMBL" id="FNOK01000001">
    <property type="protein sequence ID" value="SDW06323.1"/>
    <property type="molecule type" value="Genomic_DNA"/>
</dbReference>
<keyword evidence="3" id="KW-0444">Lipid biosynthesis</keyword>
<dbReference type="InterPro" id="IPR000089">
    <property type="entry name" value="Biotin_lipoyl"/>
</dbReference>
<dbReference type="InterPro" id="IPR050709">
    <property type="entry name" value="Biotin_Carboxyl_Carrier/Decarb"/>
</dbReference>
<evidence type="ECO:0000313" key="6">
    <source>
        <dbReference type="Proteomes" id="UP000199529"/>
    </source>
</evidence>
<dbReference type="Proteomes" id="UP000199529">
    <property type="component" value="Unassembled WGS sequence"/>
</dbReference>
<comment type="function">
    <text evidence="3">This protein is a component of the acetyl coenzyme A carboxylase complex; first, biotin carboxylase catalyzes the carboxylation of the carrier protein and then the transcarboxylase transfers the carboxyl group to form malonyl-CoA.</text>
</comment>
<dbReference type="Pfam" id="PF00364">
    <property type="entry name" value="Biotin_lipoyl"/>
    <property type="match status" value="1"/>
</dbReference>
<organism evidence="5 6">
    <name type="scientific">Saccharopolyspora shandongensis</name>
    <dbReference type="NCBI Taxonomy" id="418495"/>
    <lineage>
        <taxon>Bacteria</taxon>
        <taxon>Bacillati</taxon>
        <taxon>Actinomycetota</taxon>
        <taxon>Actinomycetes</taxon>
        <taxon>Pseudonocardiales</taxon>
        <taxon>Pseudonocardiaceae</taxon>
        <taxon>Saccharopolyspora</taxon>
    </lineage>
</organism>
<keyword evidence="6" id="KW-1185">Reference proteome</keyword>
<gene>
    <name evidence="5" type="ORF">SAMN05216215_1001100</name>
</gene>
<keyword evidence="3" id="KW-0276">Fatty acid metabolism</keyword>
<evidence type="ECO:0000256" key="3">
    <source>
        <dbReference type="RuleBase" id="RU364072"/>
    </source>
</evidence>
<dbReference type="OrthoDB" id="9811735at2"/>
<dbReference type="GO" id="GO:0003989">
    <property type="term" value="F:acetyl-CoA carboxylase activity"/>
    <property type="evidence" value="ECO:0007669"/>
    <property type="project" value="InterPro"/>
</dbReference>
<reference evidence="6" key="1">
    <citation type="submission" date="2016-10" db="EMBL/GenBank/DDBJ databases">
        <authorList>
            <person name="Varghese N."/>
            <person name="Submissions S."/>
        </authorList>
    </citation>
    <scope>NUCLEOTIDE SEQUENCE [LARGE SCALE GENOMIC DNA]</scope>
    <source>
        <strain evidence="6">CGMCC 4.3530</strain>
    </source>
</reference>
<dbReference type="InterPro" id="IPR001249">
    <property type="entry name" value="AcCoA_biotinCC"/>
</dbReference>
<feature type="domain" description="Lipoyl-binding" evidence="4">
    <location>
        <begin position="1"/>
        <end position="79"/>
    </location>
</feature>
<dbReference type="RefSeq" id="WP_093260018.1">
    <property type="nucleotide sequence ID" value="NZ_FNOK01000001.1"/>
</dbReference>
<dbReference type="UniPathway" id="UPA00094"/>
<evidence type="ECO:0000313" key="5">
    <source>
        <dbReference type="EMBL" id="SDW06323.1"/>
    </source>
</evidence>
<dbReference type="InterPro" id="IPR011053">
    <property type="entry name" value="Single_hybrid_motif"/>
</dbReference>
<comment type="pathway">
    <text evidence="3">Lipid metabolism; fatty acid biosynthesis.</text>
</comment>
<evidence type="ECO:0000256" key="2">
    <source>
        <dbReference type="ARBA" id="ARBA00023267"/>
    </source>
</evidence>
<dbReference type="SUPFAM" id="SSF51230">
    <property type="entry name" value="Single hybrid motif"/>
    <property type="match status" value="1"/>
</dbReference>
<evidence type="ECO:0000259" key="4">
    <source>
        <dbReference type="PROSITE" id="PS50968"/>
    </source>
</evidence>
<sequence>MARHDVVSPIPGVFYRRPDPNTPEYVEVGQQVAAEDTVGLVEIMKSFHQIPAGVAGTVVEVVAESESVVDAGQSLVVIEVDG</sequence>
<dbReference type="PANTHER" id="PTHR45266">
    <property type="entry name" value="OXALOACETATE DECARBOXYLASE ALPHA CHAIN"/>
    <property type="match status" value="1"/>
</dbReference>
<dbReference type="NCBIfam" id="NF005457">
    <property type="entry name" value="PRK07051.1"/>
    <property type="match status" value="1"/>
</dbReference>
<dbReference type="GO" id="GO:0006633">
    <property type="term" value="P:fatty acid biosynthetic process"/>
    <property type="evidence" value="ECO:0007669"/>
    <property type="project" value="UniProtKB-UniPathway"/>
</dbReference>
<dbReference type="PROSITE" id="PS50968">
    <property type="entry name" value="BIOTINYL_LIPOYL"/>
    <property type="match status" value="1"/>
</dbReference>
<dbReference type="CDD" id="cd06850">
    <property type="entry name" value="biotinyl_domain"/>
    <property type="match status" value="1"/>
</dbReference>
<evidence type="ECO:0000256" key="1">
    <source>
        <dbReference type="ARBA" id="ARBA00017562"/>
    </source>
</evidence>
<accession>A0A1H2QGF4</accession>
<dbReference type="PRINTS" id="PR01071">
    <property type="entry name" value="ACOABIOTINCC"/>
</dbReference>
<dbReference type="GO" id="GO:0009317">
    <property type="term" value="C:acetyl-CoA carboxylase complex"/>
    <property type="evidence" value="ECO:0007669"/>
    <property type="project" value="InterPro"/>
</dbReference>
<name>A0A1H2QGF4_9PSEU</name>
<dbReference type="AlphaFoldDB" id="A0A1H2QGF4"/>
<proteinExistence type="predicted"/>
<dbReference type="STRING" id="418495.SAMN05216215_1001100"/>
<keyword evidence="3" id="KW-0443">Lipid metabolism</keyword>
<dbReference type="Gene3D" id="2.40.50.100">
    <property type="match status" value="1"/>
</dbReference>
<protein>
    <recommendedName>
        <fullName evidence="1 3">Biotin carboxyl carrier protein of acetyl-CoA carboxylase</fullName>
    </recommendedName>
</protein>
<keyword evidence="3" id="KW-0275">Fatty acid biosynthesis</keyword>
<dbReference type="PANTHER" id="PTHR45266:SF3">
    <property type="entry name" value="OXALOACETATE DECARBOXYLASE ALPHA CHAIN"/>
    <property type="match status" value="1"/>
</dbReference>
<keyword evidence="2 3" id="KW-0092">Biotin</keyword>